<gene>
    <name evidence="6" type="ORF">J5U18_03185</name>
</gene>
<dbReference type="InterPro" id="IPR011055">
    <property type="entry name" value="Dup_hybrid_motif"/>
</dbReference>
<dbReference type="CDD" id="cd12797">
    <property type="entry name" value="M23_peptidase"/>
    <property type="match status" value="1"/>
</dbReference>
<evidence type="ECO:0000256" key="4">
    <source>
        <dbReference type="SAM" id="SignalP"/>
    </source>
</evidence>
<sequence length="438" mass="49129">MNFKKVTLTILTTFLMCSAAWAQSSAELQKQRERLNREIAELQKTIRSTANEKMLSQKQVNALSTQLNLREQKISTISSELKLINNQIAANNTEVKNLIAQLEKLRQDYEKMILFAFRNKNAYNKMMFIFAANDFNQGFKRVKYLQQFNDSRKIRAKEIADTQNKIRQKIAQLEADKKKHQTLINEQQGEKNIIAKERSTHSQVLSQLLTQERGFKRELTKKQQEDRRLASAIQSAIRREIAEARRKEEARRRAEEAAAEARRAAAAGAKAKPGDKKTPTTTPTTTTRKSDSEVLRATPEAAKLSADLKSNRGRLPWPVSNGNIIQHYGVDRVGRNVTVNHENIKIRTNTGAAAKSVFAGTVTRTLTVSGNKVVIISHGDIFTAYGNLSSFSVSEGQKVSAGQTLGVVGTDEEAGISVLEFSMYQGMSTLNPESWLSR</sequence>
<feature type="domain" description="M23ase beta-sheet core" evidence="5">
    <location>
        <begin position="340"/>
        <end position="432"/>
    </location>
</feature>
<feature type="chain" id="PRO_5035876480" evidence="4">
    <location>
        <begin position="23"/>
        <end position="438"/>
    </location>
</feature>
<proteinExistence type="predicted"/>
<protein>
    <submittedName>
        <fullName evidence="6">Peptidoglycan DD-metalloendopeptidase family protein</fullName>
    </submittedName>
</protein>
<feature type="compositionally biased region" description="Basic and acidic residues" evidence="3">
    <location>
        <begin position="252"/>
        <end position="263"/>
    </location>
</feature>
<keyword evidence="2" id="KW-0175">Coiled coil</keyword>
<keyword evidence="7" id="KW-1185">Reference proteome</keyword>
<accession>A0A8T4H906</accession>
<feature type="coiled-coil region" evidence="2">
    <location>
        <begin position="18"/>
        <end position="52"/>
    </location>
</feature>
<dbReference type="InterPro" id="IPR016047">
    <property type="entry name" value="M23ase_b-sheet_dom"/>
</dbReference>
<feature type="region of interest" description="Disordered" evidence="3">
    <location>
        <begin position="252"/>
        <end position="296"/>
    </location>
</feature>
<comment type="caution">
    <text evidence="6">The sequence shown here is derived from an EMBL/GenBank/DDBJ whole genome shotgun (WGS) entry which is preliminary data.</text>
</comment>
<dbReference type="SUPFAM" id="SSF51261">
    <property type="entry name" value="Duplicated hybrid motif"/>
    <property type="match status" value="1"/>
</dbReference>
<feature type="signal peptide" evidence="4">
    <location>
        <begin position="1"/>
        <end position="22"/>
    </location>
</feature>
<evidence type="ECO:0000313" key="7">
    <source>
        <dbReference type="Proteomes" id="UP000679691"/>
    </source>
</evidence>
<dbReference type="RefSeq" id="WP_353546060.1">
    <property type="nucleotide sequence ID" value="NZ_JAGKSB010000003.1"/>
</dbReference>
<evidence type="ECO:0000256" key="2">
    <source>
        <dbReference type="SAM" id="Coils"/>
    </source>
</evidence>
<dbReference type="Gene3D" id="2.70.70.10">
    <property type="entry name" value="Glucose Permease (Domain IIA)"/>
    <property type="match status" value="1"/>
</dbReference>
<dbReference type="Proteomes" id="UP000679691">
    <property type="component" value="Unassembled WGS sequence"/>
</dbReference>
<dbReference type="PANTHER" id="PTHR21666">
    <property type="entry name" value="PEPTIDASE-RELATED"/>
    <property type="match status" value="1"/>
</dbReference>
<dbReference type="Gene3D" id="6.10.250.3150">
    <property type="match status" value="1"/>
</dbReference>
<evidence type="ECO:0000313" key="6">
    <source>
        <dbReference type="EMBL" id="MBP3942576.1"/>
    </source>
</evidence>
<feature type="coiled-coil region" evidence="2">
    <location>
        <begin position="156"/>
        <end position="190"/>
    </location>
</feature>
<feature type="coiled-coil region" evidence="2">
    <location>
        <begin position="85"/>
        <end position="112"/>
    </location>
</feature>
<organism evidence="6 7">
    <name type="scientific">Rhinopithecimicrobium faecis</name>
    <dbReference type="NCBI Taxonomy" id="2820698"/>
    <lineage>
        <taxon>Bacteria</taxon>
        <taxon>Pseudomonadati</taxon>
        <taxon>Bacteroidota</taxon>
        <taxon>Sphingobacteriia</taxon>
        <taxon>Sphingobacteriales</taxon>
        <taxon>Sphingobacteriaceae</taxon>
        <taxon>Rhinopithecimicrobium</taxon>
    </lineage>
</organism>
<keyword evidence="1 4" id="KW-0732">Signal</keyword>
<evidence type="ECO:0000256" key="1">
    <source>
        <dbReference type="ARBA" id="ARBA00022729"/>
    </source>
</evidence>
<name>A0A8T4H906_9SPHI</name>
<reference evidence="6" key="1">
    <citation type="submission" date="2021-03" db="EMBL/GenBank/DDBJ databases">
        <authorList>
            <person name="Lu T."/>
            <person name="Wang Q."/>
            <person name="Han X."/>
        </authorList>
    </citation>
    <scope>NUCLEOTIDE SEQUENCE</scope>
    <source>
        <strain evidence="6">WQ 2009</strain>
    </source>
</reference>
<dbReference type="AlphaFoldDB" id="A0A8T4H906"/>
<dbReference type="EMBL" id="JAGKSB010000003">
    <property type="protein sequence ID" value="MBP3942576.1"/>
    <property type="molecule type" value="Genomic_DNA"/>
</dbReference>
<evidence type="ECO:0000259" key="5">
    <source>
        <dbReference type="Pfam" id="PF01551"/>
    </source>
</evidence>
<evidence type="ECO:0000256" key="3">
    <source>
        <dbReference type="SAM" id="MobiDB-lite"/>
    </source>
</evidence>
<dbReference type="InterPro" id="IPR050570">
    <property type="entry name" value="Cell_wall_metabolism_enzyme"/>
</dbReference>
<dbReference type="Pfam" id="PF01551">
    <property type="entry name" value="Peptidase_M23"/>
    <property type="match status" value="1"/>
</dbReference>
<dbReference type="PANTHER" id="PTHR21666:SF289">
    <property type="entry name" value="L-ALA--D-GLU ENDOPEPTIDASE"/>
    <property type="match status" value="1"/>
</dbReference>
<dbReference type="GO" id="GO:0004222">
    <property type="term" value="F:metalloendopeptidase activity"/>
    <property type="evidence" value="ECO:0007669"/>
    <property type="project" value="TreeGrafter"/>
</dbReference>